<reference evidence="3 4" key="1">
    <citation type="submission" date="2021-11" db="EMBL/GenBank/DDBJ databases">
        <title>Black yeast isolated from Biological Soil Crust.</title>
        <authorList>
            <person name="Kurbessoian T."/>
        </authorList>
    </citation>
    <scope>NUCLEOTIDE SEQUENCE [LARGE SCALE GENOMIC DNA]</scope>
    <source>
        <strain evidence="3 4">CCFEE 5522</strain>
    </source>
</reference>
<proteinExistence type="predicted"/>
<dbReference type="Pfam" id="PF02627">
    <property type="entry name" value="CMD"/>
    <property type="match status" value="1"/>
</dbReference>
<dbReference type="PANTHER" id="PTHR33570:SF2">
    <property type="entry name" value="CARBOXYMUCONOLACTONE DECARBOXYLASE-LIKE DOMAIN-CONTAINING PROTEIN"/>
    <property type="match status" value="1"/>
</dbReference>
<gene>
    <name evidence="3" type="ORF">LTR36_004117</name>
</gene>
<evidence type="ECO:0000259" key="2">
    <source>
        <dbReference type="Pfam" id="PF02627"/>
    </source>
</evidence>
<comment type="caution">
    <text evidence="3">The sequence shown here is derived from an EMBL/GenBank/DDBJ whole genome shotgun (WGS) entry which is preliminary data.</text>
</comment>
<dbReference type="InterPro" id="IPR003779">
    <property type="entry name" value="CMD-like"/>
</dbReference>
<evidence type="ECO:0000256" key="1">
    <source>
        <dbReference type="SAM" id="MobiDB-lite"/>
    </source>
</evidence>
<dbReference type="SUPFAM" id="SSF69118">
    <property type="entry name" value="AhpD-like"/>
    <property type="match status" value="1"/>
</dbReference>
<accession>A0AAV9JHT8</accession>
<evidence type="ECO:0000313" key="3">
    <source>
        <dbReference type="EMBL" id="KAK4544545.1"/>
    </source>
</evidence>
<dbReference type="EMBL" id="JAVFHQ010000024">
    <property type="protein sequence ID" value="KAK4544545.1"/>
    <property type="molecule type" value="Genomic_DNA"/>
</dbReference>
<feature type="compositionally biased region" description="Gly residues" evidence="1">
    <location>
        <begin position="147"/>
        <end position="158"/>
    </location>
</feature>
<protein>
    <recommendedName>
        <fullName evidence="2">Carboxymuconolactone decarboxylase-like domain-containing protein</fullName>
    </recommendedName>
</protein>
<feature type="domain" description="Carboxymuconolactone decarboxylase-like" evidence="2">
    <location>
        <begin position="49"/>
        <end position="129"/>
    </location>
</feature>
<feature type="region of interest" description="Disordered" evidence="1">
    <location>
        <begin position="139"/>
        <end position="158"/>
    </location>
</feature>
<sequence>MVADYSPEEVQKAHEVLYNEGLKMRYKVAGKEYVDKSLAAADNPFAKPMQEYVAEACWGWVWTRPGLELKTRSFLNIAMLCALNRGTELGTHVRGALTNGASEEEIREVILHAAGYCGMPAGIEGFRVAGKVVEEWRKEQEAKKGQGVEGEGGVAEEK</sequence>
<name>A0AAV9JHT8_9PEZI</name>
<dbReference type="AlphaFoldDB" id="A0AAV9JHT8"/>
<keyword evidence="4" id="KW-1185">Reference proteome</keyword>
<dbReference type="PANTHER" id="PTHR33570">
    <property type="entry name" value="4-CARBOXYMUCONOLACTONE DECARBOXYLASE FAMILY PROTEIN"/>
    <property type="match status" value="1"/>
</dbReference>
<dbReference type="Gene3D" id="1.20.1290.10">
    <property type="entry name" value="AhpD-like"/>
    <property type="match status" value="1"/>
</dbReference>
<dbReference type="InterPro" id="IPR052512">
    <property type="entry name" value="4CMD/NDH-1_regulator"/>
</dbReference>
<organism evidence="3 4">
    <name type="scientific">Oleoguttula mirabilis</name>
    <dbReference type="NCBI Taxonomy" id="1507867"/>
    <lineage>
        <taxon>Eukaryota</taxon>
        <taxon>Fungi</taxon>
        <taxon>Dikarya</taxon>
        <taxon>Ascomycota</taxon>
        <taxon>Pezizomycotina</taxon>
        <taxon>Dothideomycetes</taxon>
        <taxon>Dothideomycetidae</taxon>
        <taxon>Mycosphaerellales</taxon>
        <taxon>Teratosphaeriaceae</taxon>
        <taxon>Oleoguttula</taxon>
    </lineage>
</organism>
<dbReference type="GO" id="GO:0051920">
    <property type="term" value="F:peroxiredoxin activity"/>
    <property type="evidence" value="ECO:0007669"/>
    <property type="project" value="InterPro"/>
</dbReference>
<dbReference type="InterPro" id="IPR029032">
    <property type="entry name" value="AhpD-like"/>
</dbReference>
<dbReference type="Proteomes" id="UP001324427">
    <property type="component" value="Unassembled WGS sequence"/>
</dbReference>
<evidence type="ECO:0000313" key="4">
    <source>
        <dbReference type="Proteomes" id="UP001324427"/>
    </source>
</evidence>